<evidence type="ECO:0000256" key="1">
    <source>
        <dbReference type="SAM" id="Coils"/>
    </source>
</evidence>
<feature type="signal peptide" evidence="3">
    <location>
        <begin position="1"/>
        <end position="31"/>
    </location>
</feature>
<feature type="region of interest" description="Disordered" evidence="2">
    <location>
        <begin position="87"/>
        <end position="106"/>
    </location>
</feature>
<comment type="caution">
    <text evidence="4">The sequence shown here is derived from an EMBL/GenBank/DDBJ whole genome shotgun (WGS) entry which is preliminary data.</text>
</comment>
<feature type="coiled-coil region" evidence="1">
    <location>
        <begin position="34"/>
        <end position="61"/>
    </location>
</feature>
<evidence type="ECO:0000313" key="5">
    <source>
        <dbReference type="Proteomes" id="UP001355206"/>
    </source>
</evidence>
<sequence length="565" mass="59714">MPRPTRPRSLAIAAACGFGLSTALGTAPARAQSVAEMAARMDAMQRQMQAMQQELAAMRRQSGAQRAAIAGEARERRALSREQARLAARTEHQQRSAQVGGPGGARPAMGAHTPIILANDLACNAGSYALGPAVCFTPGGFVELAGIARHPNLVSDVGTDFGGIPFRNDPRSRENELRFSARQSRLSGLFTAKVEPTLQVSGYYEIDFLGAGVNSNSRESNSYTPRIRQIFATLDALDSGWHVLAGQAWSLLTTDLSGITPLKEQIPLTIDVQYVPGFNWTRNPQLRVVKDIAPGLWAGLSAESPQSVLPPSPFAAPGIVNLGNAGDAVGQLNTTTTYSNNSIPDVVGKLALEPGFGHFELKGLVRFFDDRLSATNLTATTRLPGHSETAMGYGIGGAATLPVIDKRLDLQVSGLVGQGIGRYGSAQLPDFALKADGSIAPIPAFQLLAGAVAHVRPGTDVYVYAGWEHAARAGALNATGYGSPTLVVTGCDVEGAASGTCQAESRDIRQITGGFWHDLYKGGFGRVVAGAQVSYTERDAFRGTLGIQPSTHLVTGLTSLRYYPF</sequence>
<organism evidence="4 5">
    <name type="scientific">Methylobacterium oryzae</name>
    <dbReference type="NCBI Taxonomy" id="334852"/>
    <lineage>
        <taxon>Bacteria</taxon>
        <taxon>Pseudomonadati</taxon>
        <taxon>Pseudomonadota</taxon>
        <taxon>Alphaproteobacteria</taxon>
        <taxon>Hyphomicrobiales</taxon>
        <taxon>Methylobacteriaceae</taxon>
        <taxon>Methylobacterium</taxon>
    </lineage>
</organism>
<evidence type="ECO:0000256" key="2">
    <source>
        <dbReference type="SAM" id="MobiDB-lite"/>
    </source>
</evidence>
<dbReference type="EMBL" id="MLCA01000001">
    <property type="protein sequence ID" value="MEE7489210.1"/>
    <property type="molecule type" value="Genomic_DNA"/>
</dbReference>
<evidence type="ECO:0000313" key="4">
    <source>
        <dbReference type="EMBL" id="MEE7489210.1"/>
    </source>
</evidence>
<dbReference type="SUPFAM" id="SSF56935">
    <property type="entry name" value="Porins"/>
    <property type="match status" value="1"/>
</dbReference>
<gene>
    <name evidence="4" type="ORF">MOTC310_01430</name>
</gene>
<accession>A0ABU7THL8</accession>
<protein>
    <recommendedName>
        <fullName evidence="6">Porin</fullName>
    </recommendedName>
</protein>
<reference evidence="4 5" key="1">
    <citation type="journal article" date="2012" name="Genet. Mol. Biol.">
        <title>Analysis of 16S rRNA and mxaF genes revealing insights into Methylobacterium niche-specific plant association.</title>
        <authorList>
            <person name="Dourado M.N."/>
            <person name="Andreote F.D."/>
            <person name="Dini-Andreote F."/>
            <person name="Conti R."/>
            <person name="Araujo J.M."/>
            <person name="Araujo W.L."/>
        </authorList>
    </citation>
    <scope>NUCLEOTIDE SEQUENCE [LARGE SCALE GENOMIC DNA]</scope>
    <source>
        <strain evidence="4 5">TC3-10</strain>
    </source>
</reference>
<feature type="chain" id="PRO_5046552244" description="Porin" evidence="3">
    <location>
        <begin position="32"/>
        <end position="565"/>
    </location>
</feature>
<keyword evidence="3" id="KW-0732">Signal</keyword>
<evidence type="ECO:0008006" key="6">
    <source>
        <dbReference type="Google" id="ProtNLM"/>
    </source>
</evidence>
<proteinExistence type="predicted"/>
<dbReference type="Proteomes" id="UP001355206">
    <property type="component" value="Unassembled WGS sequence"/>
</dbReference>
<keyword evidence="5" id="KW-1185">Reference proteome</keyword>
<keyword evidence="1" id="KW-0175">Coiled coil</keyword>
<name>A0ABU7THL8_9HYPH</name>
<evidence type="ECO:0000256" key="3">
    <source>
        <dbReference type="SAM" id="SignalP"/>
    </source>
</evidence>